<keyword evidence="7" id="KW-1185">Reference proteome</keyword>
<dbReference type="Gene3D" id="1.10.357.10">
    <property type="entry name" value="Tetracycline Repressor, domain 2"/>
    <property type="match status" value="1"/>
</dbReference>
<dbReference type="GO" id="GO:0000976">
    <property type="term" value="F:transcription cis-regulatory region binding"/>
    <property type="evidence" value="ECO:0007669"/>
    <property type="project" value="TreeGrafter"/>
</dbReference>
<dbReference type="PROSITE" id="PS50977">
    <property type="entry name" value="HTH_TETR_2"/>
    <property type="match status" value="1"/>
</dbReference>
<name>A0A1H3L323_9ACTN</name>
<dbReference type="PANTHER" id="PTHR30055:SF234">
    <property type="entry name" value="HTH-TYPE TRANSCRIPTIONAL REGULATOR BETI"/>
    <property type="match status" value="1"/>
</dbReference>
<evidence type="ECO:0000259" key="5">
    <source>
        <dbReference type="PROSITE" id="PS50977"/>
    </source>
</evidence>
<reference evidence="7" key="1">
    <citation type="submission" date="2016-10" db="EMBL/GenBank/DDBJ databases">
        <authorList>
            <person name="Varghese N."/>
            <person name="Submissions S."/>
        </authorList>
    </citation>
    <scope>NUCLEOTIDE SEQUENCE [LARGE SCALE GENOMIC DNA]</scope>
    <source>
        <strain evidence="7">DSM 44718</strain>
    </source>
</reference>
<dbReference type="Proteomes" id="UP000199632">
    <property type="component" value="Unassembled WGS sequence"/>
</dbReference>
<accession>A0A1H3L323</accession>
<dbReference type="SUPFAM" id="SSF48498">
    <property type="entry name" value="Tetracyclin repressor-like, C-terminal domain"/>
    <property type="match status" value="1"/>
</dbReference>
<dbReference type="InterPro" id="IPR036271">
    <property type="entry name" value="Tet_transcr_reg_TetR-rel_C_sf"/>
</dbReference>
<proteinExistence type="predicted"/>
<dbReference type="InterPro" id="IPR050109">
    <property type="entry name" value="HTH-type_TetR-like_transc_reg"/>
</dbReference>
<keyword evidence="3" id="KW-0804">Transcription</keyword>
<evidence type="ECO:0000256" key="1">
    <source>
        <dbReference type="ARBA" id="ARBA00023015"/>
    </source>
</evidence>
<dbReference type="EMBL" id="FNQB01000001">
    <property type="protein sequence ID" value="SDY58304.1"/>
    <property type="molecule type" value="Genomic_DNA"/>
</dbReference>
<protein>
    <submittedName>
        <fullName evidence="6">Transcriptional regulator, TetR family</fullName>
    </submittedName>
</protein>
<evidence type="ECO:0000313" key="6">
    <source>
        <dbReference type="EMBL" id="SDY58304.1"/>
    </source>
</evidence>
<dbReference type="AlphaFoldDB" id="A0A1H3L323"/>
<evidence type="ECO:0000256" key="4">
    <source>
        <dbReference type="PROSITE-ProRule" id="PRU00335"/>
    </source>
</evidence>
<evidence type="ECO:0000256" key="2">
    <source>
        <dbReference type="ARBA" id="ARBA00023125"/>
    </source>
</evidence>
<sequence>MVVAATRMGTPDLTAQRRKNTSVGLDESEILQRGLEAFAELGYEATTMRELARRLGVSHNFIHDRYGSKSAFWRAVVDFALAGVQEERDELLARHSDDADRLEWVVRQLYRMAAAASDLNRLIADESTRDSDRLDYLHRLFIKPFWDSIEPTVSALAQVGKAPDVPSHVLYFALIGPALALAQNPIVDRIDPAAAPVAEQDRDRIADALADVVLRGLLPEPPASAL</sequence>
<dbReference type="SUPFAM" id="SSF46689">
    <property type="entry name" value="Homeodomain-like"/>
    <property type="match status" value="1"/>
</dbReference>
<feature type="DNA-binding region" description="H-T-H motif" evidence="4">
    <location>
        <begin position="47"/>
        <end position="66"/>
    </location>
</feature>
<keyword evidence="1" id="KW-0805">Transcription regulation</keyword>
<evidence type="ECO:0000313" key="7">
    <source>
        <dbReference type="Proteomes" id="UP000199632"/>
    </source>
</evidence>
<dbReference type="PANTHER" id="PTHR30055">
    <property type="entry name" value="HTH-TYPE TRANSCRIPTIONAL REGULATOR RUTR"/>
    <property type="match status" value="1"/>
</dbReference>
<keyword evidence="2 4" id="KW-0238">DNA-binding</keyword>
<organism evidence="6 7">
    <name type="scientific">Asanoa ishikariensis</name>
    <dbReference type="NCBI Taxonomy" id="137265"/>
    <lineage>
        <taxon>Bacteria</taxon>
        <taxon>Bacillati</taxon>
        <taxon>Actinomycetota</taxon>
        <taxon>Actinomycetes</taxon>
        <taxon>Micromonosporales</taxon>
        <taxon>Micromonosporaceae</taxon>
        <taxon>Asanoa</taxon>
    </lineage>
</organism>
<dbReference type="STRING" id="137265.SAMN05421684_0477"/>
<evidence type="ECO:0000256" key="3">
    <source>
        <dbReference type="ARBA" id="ARBA00023163"/>
    </source>
</evidence>
<dbReference type="InterPro" id="IPR009057">
    <property type="entry name" value="Homeodomain-like_sf"/>
</dbReference>
<dbReference type="GO" id="GO:0003700">
    <property type="term" value="F:DNA-binding transcription factor activity"/>
    <property type="evidence" value="ECO:0007669"/>
    <property type="project" value="TreeGrafter"/>
</dbReference>
<gene>
    <name evidence="6" type="ORF">SAMN05421684_0477</name>
</gene>
<feature type="domain" description="HTH tetR-type" evidence="5">
    <location>
        <begin position="24"/>
        <end position="84"/>
    </location>
</feature>
<dbReference type="Pfam" id="PF00440">
    <property type="entry name" value="TetR_N"/>
    <property type="match status" value="1"/>
</dbReference>
<dbReference type="InterPro" id="IPR001647">
    <property type="entry name" value="HTH_TetR"/>
</dbReference>